<feature type="compositionally biased region" description="Low complexity" evidence="1">
    <location>
        <begin position="112"/>
        <end position="128"/>
    </location>
</feature>
<keyword evidence="3" id="KW-1185">Reference proteome</keyword>
<feature type="compositionally biased region" description="Gly residues" evidence="1">
    <location>
        <begin position="1"/>
        <end position="14"/>
    </location>
</feature>
<feature type="compositionally biased region" description="Polar residues" evidence="1">
    <location>
        <begin position="16"/>
        <end position="25"/>
    </location>
</feature>
<evidence type="ECO:0000313" key="2">
    <source>
        <dbReference type="EMBL" id="KAK0519568.1"/>
    </source>
</evidence>
<organism evidence="2 3">
    <name type="scientific">Tilletia horrida</name>
    <dbReference type="NCBI Taxonomy" id="155126"/>
    <lineage>
        <taxon>Eukaryota</taxon>
        <taxon>Fungi</taxon>
        <taxon>Dikarya</taxon>
        <taxon>Basidiomycota</taxon>
        <taxon>Ustilaginomycotina</taxon>
        <taxon>Exobasidiomycetes</taxon>
        <taxon>Tilletiales</taxon>
        <taxon>Tilletiaceae</taxon>
        <taxon>Tilletia</taxon>
    </lineage>
</organism>
<dbReference type="Proteomes" id="UP001176521">
    <property type="component" value="Unassembled WGS sequence"/>
</dbReference>
<dbReference type="EMBL" id="JAPDMQ010000954">
    <property type="protein sequence ID" value="KAK0519568.1"/>
    <property type="molecule type" value="Genomic_DNA"/>
</dbReference>
<feature type="region of interest" description="Disordered" evidence="1">
    <location>
        <begin position="1"/>
        <end position="28"/>
    </location>
</feature>
<proteinExistence type="predicted"/>
<protein>
    <submittedName>
        <fullName evidence="2">Uncharacterized protein</fullName>
    </submittedName>
</protein>
<comment type="caution">
    <text evidence="2">The sequence shown here is derived from an EMBL/GenBank/DDBJ whole genome shotgun (WGS) entry which is preliminary data.</text>
</comment>
<reference evidence="2" key="1">
    <citation type="journal article" date="2023" name="PhytoFront">
        <title>Draft Genome Resources of Seven Strains of Tilletia horrida, Causal Agent of Kernel Smut of Rice.</title>
        <authorList>
            <person name="Khanal S."/>
            <person name="Antony Babu S."/>
            <person name="Zhou X.G."/>
        </authorList>
    </citation>
    <scope>NUCLEOTIDE SEQUENCE</scope>
    <source>
        <strain evidence="2">TX3</strain>
    </source>
</reference>
<gene>
    <name evidence="2" type="ORF">OC842_007405</name>
</gene>
<accession>A0AAN6G6R3</accession>
<sequence>MGPRGGGASGGGIGSTPAQKDSSTPGPIALGMITLLNAELSAYRTTRERKGFESDAVTEVGGASTDSTGASKLRTAAAAATPSHPPPAASVASREHRARSSSAPSPVPRRLPTPSQRSLSSFSSASTSACPAQAPAGDEPRPEVRKASLRTAMSPATIRAAT</sequence>
<evidence type="ECO:0000256" key="1">
    <source>
        <dbReference type="SAM" id="MobiDB-lite"/>
    </source>
</evidence>
<feature type="region of interest" description="Disordered" evidence="1">
    <location>
        <begin position="47"/>
        <end position="162"/>
    </location>
</feature>
<evidence type="ECO:0000313" key="3">
    <source>
        <dbReference type="Proteomes" id="UP001176521"/>
    </source>
</evidence>
<name>A0AAN6G6R3_9BASI</name>
<dbReference type="AlphaFoldDB" id="A0AAN6G6R3"/>